<feature type="domain" description="Integrase catalytic" evidence="7">
    <location>
        <begin position="730"/>
        <end position="893"/>
    </location>
</feature>
<keyword evidence="1" id="KW-0645">Protease</keyword>
<dbReference type="InterPro" id="IPR001878">
    <property type="entry name" value="Znf_CCHC"/>
</dbReference>
<dbReference type="EMBL" id="JAEFBJ010000011">
    <property type="protein sequence ID" value="KAG7557416.1"/>
    <property type="molecule type" value="Genomic_DNA"/>
</dbReference>
<dbReference type="Pfam" id="PF07727">
    <property type="entry name" value="RVT_2"/>
    <property type="match status" value="1"/>
</dbReference>
<keyword evidence="3" id="KW-0378">Hydrolase</keyword>
<dbReference type="InterPro" id="IPR004265">
    <property type="entry name" value="Dirigent"/>
</dbReference>
<dbReference type="InterPro" id="IPR005162">
    <property type="entry name" value="Retrotrans_gag_dom"/>
</dbReference>
<dbReference type="Pfam" id="PF25597">
    <property type="entry name" value="SH3_retrovirus"/>
    <property type="match status" value="1"/>
</dbReference>
<dbReference type="InterPro" id="IPR039537">
    <property type="entry name" value="Retrotran_Ty1/copia-like"/>
</dbReference>
<evidence type="ECO:0000256" key="3">
    <source>
        <dbReference type="ARBA" id="ARBA00022801"/>
    </source>
</evidence>
<dbReference type="InterPro" id="IPR025724">
    <property type="entry name" value="GAG-pre-integrase_dom"/>
</dbReference>
<dbReference type="OrthoDB" id="1936289at2759"/>
<feature type="domain" description="CCHC-type" evidence="6">
    <location>
        <begin position="405"/>
        <end position="418"/>
    </location>
</feature>
<dbReference type="PROSITE" id="PS50158">
    <property type="entry name" value="ZF_CCHC"/>
    <property type="match status" value="1"/>
</dbReference>
<dbReference type="GO" id="GO:0008270">
    <property type="term" value="F:zinc ion binding"/>
    <property type="evidence" value="ECO:0007669"/>
    <property type="project" value="UniProtKB-KW"/>
</dbReference>
<feature type="region of interest" description="Disordered" evidence="5">
    <location>
        <begin position="137"/>
        <end position="157"/>
    </location>
</feature>
<name>A0A8T1ZFE8_ARASU</name>
<dbReference type="PANTHER" id="PTHR42648">
    <property type="entry name" value="TRANSPOSASE, PUTATIVE-RELATED"/>
    <property type="match status" value="1"/>
</dbReference>
<evidence type="ECO:0000313" key="8">
    <source>
        <dbReference type="EMBL" id="KAG7557416.1"/>
    </source>
</evidence>
<dbReference type="GO" id="GO:0015074">
    <property type="term" value="P:DNA integration"/>
    <property type="evidence" value="ECO:0007669"/>
    <property type="project" value="InterPro"/>
</dbReference>
<evidence type="ECO:0000256" key="2">
    <source>
        <dbReference type="ARBA" id="ARBA00022723"/>
    </source>
</evidence>
<dbReference type="Pfam" id="PF03732">
    <property type="entry name" value="Retrotrans_gag"/>
    <property type="match status" value="1"/>
</dbReference>
<dbReference type="InterPro" id="IPR013103">
    <property type="entry name" value="RVT_2"/>
</dbReference>
<keyword evidence="4" id="KW-0862">Zinc</keyword>
<dbReference type="GO" id="GO:0006508">
    <property type="term" value="P:proteolysis"/>
    <property type="evidence" value="ECO:0007669"/>
    <property type="project" value="UniProtKB-KW"/>
</dbReference>
<evidence type="ECO:0000256" key="4">
    <source>
        <dbReference type="PROSITE-ProRule" id="PRU00047"/>
    </source>
</evidence>
<protein>
    <submittedName>
        <fullName evidence="8">Zinc finger CCHC-type superfamily</fullName>
    </submittedName>
</protein>
<evidence type="ECO:0000313" key="9">
    <source>
        <dbReference type="Proteomes" id="UP000694251"/>
    </source>
</evidence>
<dbReference type="Pfam" id="PF14244">
    <property type="entry name" value="Retrotran_gag_3"/>
    <property type="match status" value="1"/>
</dbReference>
<dbReference type="GO" id="GO:0003676">
    <property type="term" value="F:nucleic acid binding"/>
    <property type="evidence" value="ECO:0007669"/>
    <property type="project" value="InterPro"/>
</dbReference>
<dbReference type="Pfam" id="PF03018">
    <property type="entry name" value="Dirigent"/>
    <property type="match status" value="1"/>
</dbReference>
<comment type="caution">
    <text evidence="8">The sequence shown here is derived from an EMBL/GenBank/DDBJ whole genome shotgun (WGS) entry which is preliminary data.</text>
</comment>
<dbReference type="GO" id="GO:0008233">
    <property type="term" value="F:peptidase activity"/>
    <property type="evidence" value="ECO:0007669"/>
    <property type="project" value="UniProtKB-KW"/>
</dbReference>
<evidence type="ECO:0000259" key="6">
    <source>
        <dbReference type="PROSITE" id="PS50158"/>
    </source>
</evidence>
<accession>A0A8T1ZFE8</accession>
<keyword evidence="4" id="KW-0863">Zinc-finger</keyword>
<proteinExistence type="predicted"/>
<dbReference type="PANTHER" id="PTHR42648:SF31">
    <property type="entry name" value="RNA-DIRECTED DNA POLYMERASE"/>
    <property type="match status" value="1"/>
</dbReference>
<keyword evidence="9" id="KW-1185">Reference proteome</keyword>
<dbReference type="Pfam" id="PF13976">
    <property type="entry name" value="gag_pre-integrs"/>
    <property type="match status" value="1"/>
</dbReference>
<evidence type="ECO:0000259" key="7">
    <source>
        <dbReference type="PROSITE" id="PS50994"/>
    </source>
</evidence>
<dbReference type="InterPro" id="IPR057670">
    <property type="entry name" value="SH3_retrovirus"/>
</dbReference>
<dbReference type="InterPro" id="IPR054722">
    <property type="entry name" value="PolX-like_BBD"/>
</dbReference>
<dbReference type="CDD" id="cd09272">
    <property type="entry name" value="RNase_HI_RT_Ty1"/>
    <property type="match status" value="1"/>
</dbReference>
<gene>
    <name evidence="8" type="ORF">ISN44_As11g033850</name>
</gene>
<reference evidence="8 9" key="1">
    <citation type="submission" date="2020-12" db="EMBL/GenBank/DDBJ databases">
        <title>Concerted genomic and epigenomic changes stabilize Arabidopsis allopolyploids.</title>
        <authorList>
            <person name="Chen Z."/>
        </authorList>
    </citation>
    <scope>NUCLEOTIDE SEQUENCE [LARGE SCALE GENOMIC DNA]</scope>
    <source>
        <strain evidence="8">As9502</strain>
        <tissue evidence="8">Leaf</tissue>
    </source>
</reference>
<dbReference type="PROSITE" id="PS50994">
    <property type="entry name" value="INTEGRASE"/>
    <property type="match status" value="1"/>
</dbReference>
<evidence type="ECO:0000256" key="1">
    <source>
        <dbReference type="ARBA" id="ARBA00022670"/>
    </source>
</evidence>
<dbReference type="Proteomes" id="UP000694251">
    <property type="component" value="Chromosome 11"/>
</dbReference>
<dbReference type="Pfam" id="PF00665">
    <property type="entry name" value="rve"/>
    <property type="match status" value="1"/>
</dbReference>
<dbReference type="Pfam" id="PF22936">
    <property type="entry name" value="Pol_BBD"/>
    <property type="match status" value="1"/>
</dbReference>
<dbReference type="InterPro" id="IPR029472">
    <property type="entry name" value="Copia-like_N"/>
</dbReference>
<feature type="compositionally biased region" description="Low complexity" evidence="5">
    <location>
        <begin position="991"/>
        <end position="1005"/>
    </location>
</feature>
<evidence type="ECO:0000256" key="5">
    <source>
        <dbReference type="SAM" id="MobiDB-lite"/>
    </source>
</evidence>
<keyword evidence="2" id="KW-0479">Metal-binding</keyword>
<feature type="region of interest" description="Disordered" evidence="5">
    <location>
        <begin position="983"/>
        <end position="1024"/>
    </location>
</feature>
<sequence>MTPKVVGSSSRDQNYLSKPVARVQGFFFYHGKEKYDAWIAWIVVFNSTQHKGSFTIMGENPFMEPTRDLPIVGGTGDFLMTRGYATLTNDHFDGTGVCAMGKRKSASKLRVSTPDPPEIDFQMSNEKVRNVSPLRVASGSVNRPDDRRSRSLPFEVSDSPDNIHSPYHLHSSDHPGLVLVPDLLDGSNYGTWIVAITTSIEAKNKIGFVDGSIVQPDDDDPYCKIWKRCNSMVKSWLMNSVSKKIYSSILYIPTAAEIWKDLHTRFHKSNLPRLYKLRQQIHSLRQGSMDLSSYHTATQSLWEELASLQVTARTVEDLLAERETNKVIDFLMGLNDGYDTVGSQILMKKSLPSLSEVYNLLDQEDSQKSARLSSATGMESTAFQVSQQSSLGGSNQYQRKDRPICTFCGKSGHIMDKCYKKHGYPVGFPKPKSFRPAQNIAANVTVGQSTELSPLEQNDQSFGDNLSTEQMQQIVSFLSTKLHSSSSVSKPEVHSVSLSSLPVPSSTNGPTPGTFFPSIICSFTSVDRPYVCSIDSNINAINAWVIDTGATNHICHDKSAFSTFHFLQNTTVTLPNGGLVSIVGIGSIHMGRYLELHDVLYIPQFKFNLLSVSCLTKSMGCKVWFDEHSCVLQDPSRELMIGVGRQVANLYFLDIESLDLPIESSSLVAATITSHDLWHKRLGHPSFYKLESLSHVLDFKKEPKIQKDFHCKTCHIAKQKHTPFISHNNISKIPFELVHIDTWGPLAVPTHDGFRYFLTIVDDHSRATWVYLMKNKSDVLTIFPSFVNMVETQFETKIKGVRSDNAQEFNFTQFYQSKGILPYHSCPETPQQNSVVERKHQHILNVARSLFFQSHLPLSYWGDCILAAVHLINRLPTPVLEDKSPFEVLTKKVPDYNELKVLGCLCYASTSPKNRHKFDPRARACVFLGYPSGYKGYKLLDLETNDIFISRHVIFHEELFPFAKSDLSQEAKSLFPDLIQHSPMETHSSSDDASPSSPSVEIIPSDNPAIDVPEPSVQTSHRRPKKPAYLQDYYCHSVGSSTIHEISKFLSYDKVSVLYFSFLACIDKNKEPSTYNEAKEFLVWCGAMDDEIGALEGTETWDICTLPPNKISIGCKWIYKIKYNADGSIERYKARLVAKGYTQQEGVDYTDTFSPVAKQTSVKLILAIAAVYNLSLTQLDISNAFLNGDLDEEIYMKLPPGYSTRKGDSLPPNAVCKLKKSLYGLKQASRQWFLKFSTTLIALGFASSYSDHTVFLKITDVLFMVVLVYVDDIIIASNNDAEVTVLKEQLHSHFKLRDLGPLKYFLGLEIARTSDGIYIGQRKYALDLLDDTGLLGCKPSSIPMDPSVKLSKDSGGDFVDAKSYRRLIGRLIQSHLKAVYKVLHYIKGTIGQGLFYSAKSEMQIQLFADADHSSCLDTRRSTSGYCLFLGSSLISWKSKKQQITAKSSAEAEYRSLSFSTDELVWLTHFLQELRIPLVKPSLVFCDSTAAIHIANNQVFHERTKHMERDCHSVRERLVAGLFKLLHISTNLQLADPFTKPLYPAVFKQLISKMGLLNIFIPS</sequence>
<dbReference type="InterPro" id="IPR001584">
    <property type="entry name" value="Integrase_cat-core"/>
</dbReference>
<organism evidence="8 9">
    <name type="scientific">Arabidopsis suecica</name>
    <name type="common">Swedish thale-cress</name>
    <name type="synonym">Cardaminopsis suecica</name>
    <dbReference type="NCBI Taxonomy" id="45249"/>
    <lineage>
        <taxon>Eukaryota</taxon>
        <taxon>Viridiplantae</taxon>
        <taxon>Streptophyta</taxon>
        <taxon>Embryophyta</taxon>
        <taxon>Tracheophyta</taxon>
        <taxon>Spermatophyta</taxon>
        <taxon>Magnoliopsida</taxon>
        <taxon>eudicotyledons</taxon>
        <taxon>Gunneridae</taxon>
        <taxon>Pentapetalae</taxon>
        <taxon>rosids</taxon>
        <taxon>malvids</taxon>
        <taxon>Brassicales</taxon>
        <taxon>Brassicaceae</taxon>
        <taxon>Camelineae</taxon>
        <taxon>Arabidopsis</taxon>
    </lineage>
</organism>